<dbReference type="InterPro" id="IPR010982">
    <property type="entry name" value="Lambda_DNA-bd_dom_sf"/>
</dbReference>
<dbReference type="SUPFAM" id="SSF47413">
    <property type="entry name" value="lambda repressor-like DNA-binding domains"/>
    <property type="match status" value="1"/>
</dbReference>
<sequence>MIKLGEELAEARKRQGLTQEQLAMDLPVSRETIAKYETNQRKFQEDLYQQVAYSVDDPEYYFATWNEAAGRVSIPYFNGDYIDRHPASMKYMVQQETNEALDQMERVCWAKPIRMQNESEREEIKRVIHEILDAAASMINLVAVLCKEYDFSMKSIYKMWWASIKTRRWKA</sequence>
<keyword evidence="3" id="KW-1185">Reference proteome</keyword>
<evidence type="ECO:0000313" key="2">
    <source>
        <dbReference type="EMBL" id="KSU89833.1"/>
    </source>
</evidence>
<accession>A0A0V8JRV8</accession>
<reference evidence="2 3" key="1">
    <citation type="submission" date="2015-11" db="EMBL/GenBank/DDBJ databases">
        <title>Bacillus caseinolyticus sp nov.</title>
        <authorList>
            <person name="Dastager S.G."/>
            <person name="Mawlankar R."/>
        </authorList>
    </citation>
    <scope>NUCLEOTIDE SEQUENCE [LARGE SCALE GENOMIC DNA]</scope>
    <source>
        <strain evidence="2 3">SGD-V-76</strain>
    </source>
</reference>
<dbReference type="InterPro" id="IPR001387">
    <property type="entry name" value="Cro/C1-type_HTH"/>
</dbReference>
<dbReference type="SMART" id="SM00530">
    <property type="entry name" value="HTH_XRE"/>
    <property type="match status" value="1"/>
</dbReference>
<dbReference type="CDD" id="cd00093">
    <property type="entry name" value="HTH_XRE"/>
    <property type="match status" value="1"/>
</dbReference>
<proteinExistence type="predicted"/>
<dbReference type="EMBL" id="LNQP01000001">
    <property type="protein sequence ID" value="KSU89833.1"/>
    <property type="molecule type" value="Genomic_DNA"/>
</dbReference>
<organism evidence="2 3">
    <name type="scientific">Priestia veravalensis</name>
    <dbReference type="NCBI Taxonomy" id="1414648"/>
    <lineage>
        <taxon>Bacteria</taxon>
        <taxon>Bacillati</taxon>
        <taxon>Bacillota</taxon>
        <taxon>Bacilli</taxon>
        <taxon>Bacillales</taxon>
        <taxon>Bacillaceae</taxon>
        <taxon>Priestia</taxon>
    </lineage>
</organism>
<gene>
    <name evidence="2" type="ORF">AS180_00240</name>
</gene>
<dbReference type="Proteomes" id="UP000053681">
    <property type="component" value="Unassembled WGS sequence"/>
</dbReference>
<evidence type="ECO:0000313" key="3">
    <source>
        <dbReference type="Proteomes" id="UP000053681"/>
    </source>
</evidence>
<dbReference type="AlphaFoldDB" id="A0A0V8JRV8"/>
<name>A0A0V8JRV8_9BACI</name>
<dbReference type="PROSITE" id="PS50943">
    <property type="entry name" value="HTH_CROC1"/>
    <property type="match status" value="1"/>
</dbReference>
<protein>
    <submittedName>
        <fullName evidence="2">Transcriptional regulator</fullName>
    </submittedName>
</protein>
<feature type="domain" description="HTH cro/C1-type" evidence="1">
    <location>
        <begin position="8"/>
        <end position="42"/>
    </location>
</feature>
<dbReference type="Gene3D" id="1.10.260.40">
    <property type="entry name" value="lambda repressor-like DNA-binding domains"/>
    <property type="match status" value="1"/>
</dbReference>
<comment type="caution">
    <text evidence="2">The sequence shown here is derived from an EMBL/GenBank/DDBJ whole genome shotgun (WGS) entry which is preliminary data.</text>
</comment>
<dbReference type="Pfam" id="PF01381">
    <property type="entry name" value="HTH_3"/>
    <property type="match status" value="1"/>
</dbReference>
<dbReference type="GO" id="GO:0003677">
    <property type="term" value="F:DNA binding"/>
    <property type="evidence" value="ECO:0007669"/>
    <property type="project" value="InterPro"/>
</dbReference>
<evidence type="ECO:0000259" key="1">
    <source>
        <dbReference type="PROSITE" id="PS50943"/>
    </source>
</evidence>